<sequence>MWLLSPRLCKITFLALSSTWREEGEEQEQKEEEEEEQEEEEQEVKEEEQEQEEEEQKEAKQEDEKEQQEDSPKRGAVGGLPSTSFNVVSNADAIAKSRCGFDKSQLTSARLNRLPFRLAQLEIRVVYFSPLSSTCMKMVDLVGSAREFLDFCDPKAHKTDLTLQS</sequence>
<gene>
    <name evidence="2" type="ORF">TTAC_LOCUS9393</name>
</gene>
<dbReference type="Proteomes" id="UP000274429">
    <property type="component" value="Unassembled WGS sequence"/>
</dbReference>
<organism evidence="4">
    <name type="scientific">Hydatigena taeniaeformis</name>
    <name type="common">Feline tapeworm</name>
    <name type="synonym">Taenia taeniaeformis</name>
    <dbReference type="NCBI Taxonomy" id="6205"/>
    <lineage>
        <taxon>Eukaryota</taxon>
        <taxon>Metazoa</taxon>
        <taxon>Spiralia</taxon>
        <taxon>Lophotrochozoa</taxon>
        <taxon>Platyhelminthes</taxon>
        <taxon>Cestoda</taxon>
        <taxon>Eucestoda</taxon>
        <taxon>Cyclophyllidea</taxon>
        <taxon>Taeniidae</taxon>
        <taxon>Hydatigera</taxon>
    </lineage>
</organism>
<evidence type="ECO:0000313" key="3">
    <source>
        <dbReference type="Proteomes" id="UP000274429"/>
    </source>
</evidence>
<protein>
    <submittedName>
        <fullName evidence="2 4">Uncharacterized protein</fullName>
    </submittedName>
</protein>
<reference evidence="4" key="1">
    <citation type="submission" date="2017-02" db="UniProtKB">
        <authorList>
            <consortium name="WormBaseParasite"/>
        </authorList>
    </citation>
    <scope>IDENTIFICATION</scope>
</reference>
<evidence type="ECO:0000313" key="4">
    <source>
        <dbReference type="WBParaSite" id="TTAC_0000940701-mRNA-1"/>
    </source>
</evidence>
<dbReference type="WBParaSite" id="TTAC_0000940701-mRNA-1">
    <property type="protein sequence ID" value="TTAC_0000940701-mRNA-1"/>
    <property type="gene ID" value="TTAC_0000940701"/>
</dbReference>
<reference evidence="2 3" key="2">
    <citation type="submission" date="2018-11" db="EMBL/GenBank/DDBJ databases">
        <authorList>
            <consortium name="Pathogen Informatics"/>
        </authorList>
    </citation>
    <scope>NUCLEOTIDE SEQUENCE [LARGE SCALE GENOMIC DNA]</scope>
</reference>
<dbReference type="EMBL" id="UYWX01020797">
    <property type="protein sequence ID" value="VDM34179.1"/>
    <property type="molecule type" value="Genomic_DNA"/>
</dbReference>
<accession>A0A0R3X785</accession>
<evidence type="ECO:0000256" key="1">
    <source>
        <dbReference type="SAM" id="MobiDB-lite"/>
    </source>
</evidence>
<feature type="region of interest" description="Disordered" evidence="1">
    <location>
        <begin position="19"/>
        <end position="84"/>
    </location>
</feature>
<keyword evidence="3" id="KW-1185">Reference proteome</keyword>
<name>A0A0R3X785_HYDTA</name>
<feature type="compositionally biased region" description="Acidic residues" evidence="1">
    <location>
        <begin position="23"/>
        <end position="56"/>
    </location>
</feature>
<feature type="compositionally biased region" description="Basic and acidic residues" evidence="1">
    <location>
        <begin position="57"/>
        <end position="73"/>
    </location>
</feature>
<evidence type="ECO:0000313" key="2">
    <source>
        <dbReference type="EMBL" id="VDM34179.1"/>
    </source>
</evidence>
<proteinExistence type="predicted"/>
<dbReference type="AlphaFoldDB" id="A0A0R3X785"/>